<accession>A0A916T4H0</accession>
<dbReference type="InterPro" id="IPR029016">
    <property type="entry name" value="GAF-like_dom_sf"/>
</dbReference>
<name>A0A916T4H0_9SPHN</name>
<comment type="caution">
    <text evidence="2">The sequence shown here is derived from an EMBL/GenBank/DDBJ whole genome shotgun (WGS) entry which is preliminary data.</text>
</comment>
<reference evidence="2" key="2">
    <citation type="submission" date="2020-09" db="EMBL/GenBank/DDBJ databases">
        <authorList>
            <person name="Sun Q."/>
            <person name="Zhou Y."/>
        </authorList>
    </citation>
    <scope>NUCLEOTIDE SEQUENCE</scope>
    <source>
        <strain evidence="2">CGMCC 1.15330</strain>
    </source>
</reference>
<evidence type="ECO:0000313" key="2">
    <source>
        <dbReference type="EMBL" id="GGB28573.1"/>
    </source>
</evidence>
<evidence type="ECO:0000313" key="3">
    <source>
        <dbReference type="Proteomes" id="UP000623067"/>
    </source>
</evidence>
<dbReference type="Gene3D" id="3.30.450.40">
    <property type="match status" value="1"/>
</dbReference>
<dbReference type="AlphaFoldDB" id="A0A916T4H0"/>
<dbReference type="RefSeq" id="WP_188658369.1">
    <property type="nucleotide sequence ID" value="NZ_BMIH01000002.1"/>
</dbReference>
<keyword evidence="3" id="KW-1185">Reference proteome</keyword>
<feature type="domain" description="GAF" evidence="1">
    <location>
        <begin position="19"/>
        <end position="159"/>
    </location>
</feature>
<proteinExistence type="predicted"/>
<sequence>MGEDNRLATLRSYGVMDTPPEAGFDAIAFDAARELRCRHAVVSFINEDRQWYKARFGVDGVGVARADSFCTHTIESDEVMVVPDARLHRLFARNAFVLGPPFVRFYAAAPIRALNRERLGTVCVFDPQPRAEVTTREQRMLSALAARAVELLERHRWSGAARQAR</sequence>
<gene>
    <name evidence="2" type="ORF">GCM10011380_17750</name>
</gene>
<dbReference type="SUPFAM" id="SSF55781">
    <property type="entry name" value="GAF domain-like"/>
    <property type="match status" value="1"/>
</dbReference>
<dbReference type="PANTHER" id="PTHR43102">
    <property type="entry name" value="SLR1143 PROTEIN"/>
    <property type="match status" value="1"/>
</dbReference>
<evidence type="ECO:0000259" key="1">
    <source>
        <dbReference type="SMART" id="SM00065"/>
    </source>
</evidence>
<organism evidence="2 3">
    <name type="scientific">Sphingomonas metalli</name>
    <dbReference type="NCBI Taxonomy" id="1779358"/>
    <lineage>
        <taxon>Bacteria</taxon>
        <taxon>Pseudomonadati</taxon>
        <taxon>Pseudomonadota</taxon>
        <taxon>Alphaproteobacteria</taxon>
        <taxon>Sphingomonadales</taxon>
        <taxon>Sphingomonadaceae</taxon>
        <taxon>Sphingomonas</taxon>
    </lineage>
</organism>
<dbReference type="InterPro" id="IPR003018">
    <property type="entry name" value="GAF"/>
</dbReference>
<dbReference type="PANTHER" id="PTHR43102:SF2">
    <property type="entry name" value="GAF DOMAIN-CONTAINING PROTEIN"/>
    <property type="match status" value="1"/>
</dbReference>
<dbReference type="SMART" id="SM00065">
    <property type="entry name" value="GAF"/>
    <property type="match status" value="1"/>
</dbReference>
<reference evidence="2" key="1">
    <citation type="journal article" date="2014" name="Int. J. Syst. Evol. Microbiol.">
        <title>Complete genome sequence of Corynebacterium casei LMG S-19264T (=DSM 44701T), isolated from a smear-ripened cheese.</title>
        <authorList>
            <consortium name="US DOE Joint Genome Institute (JGI-PGF)"/>
            <person name="Walter F."/>
            <person name="Albersmeier A."/>
            <person name="Kalinowski J."/>
            <person name="Ruckert C."/>
        </authorList>
    </citation>
    <scope>NUCLEOTIDE SEQUENCE</scope>
    <source>
        <strain evidence="2">CGMCC 1.15330</strain>
    </source>
</reference>
<protein>
    <recommendedName>
        <fullName evidence="1">GAF domain-containing protein</fullName>
    </recommendedName>
</protein>
<dbReference type="Pfam" id="PF01590">
    <property type="entry name" value="GAF"/>
    <property type="match status" value="1"/>
</dbReference>
<dbReference type="Proteomes" id="UP000623067">
    <property type="component" value="Unassembled WGS sequence"/>
</dbReference>
<dbReference type="EMBL" id="BMIH01000002">
    <property type="protein sequence ID" value="GGB28573.1"/>
    <property type="molecule type" value="Genomic_DNA"/>
</dbReference>